<reference evidence="2 3" key="1">
    <citation type="submission" date="2016-10" db="EMBL/GenBank/DDBJ databases">
        <title>Paenibacillus species isolates.</title>
        <authorList>
            <person name="Beno S.M."/>
        </authorList>
    </citation>
    <scope>NUCLEOTIDE SEQUENCE [LARGE SCALE GENOMIC DNA]</scope>
    <source>
        <strain evidence="2 3">FSL H7-0710</strain>
    </source>
</reference>
<keyword evidence="2" id="KW-0808">Transferase</keyword>
<dbReference type="Proteomes" id="UP000187439">
    <property type="component" value="Unassembled WGS sequence"/>
</dbReference>
<dbReference type="InterPro" id="IPR016181">
    <property type="entry name" value="Acyl_CoA_acyltransferase"/>
</dbReference>
<gene>
    <name evidence="2" type="ORF">BSK52_12775</name>
</gene>
<dbReference type="InterPro" id="IPR051531">
    <property type="entry name" value="N-acetyltransferase"/>
</dbReference>
<evidence type="ECO:0000313" key="2">
    <source>
        <dbReference type="EMBL" id="OMD40735.1"/>
    </source>
</evidence>
<sequence>MRILSFTKIGGGTMKLGSQRIDLAPLNAAELSLATENYAELQQHLGLNAISAELDDDMQYAMKIRLKKVRQEPEHYLWLTNWAIIHQKDQCIIGFIILKGYPNEKGEVTIGYVIDEKYRRKGYATEALRTINTWILSHPQAIYVIADTEKDNIASHKVLERLGSERYLETEDLIWWRIAKELS</sequence>
<proteinExistence type="predicted"/>
<dbReference type="GO" id="GO:0016747">
    <property type="term" value="F:acyltransferase activity, transferring groups other than amino-acyl groups"/>
    <property type="evidence" value="ECO:0007669"/>
    <property type="project" value="InterPro"/>
</dbReference>
<dbReference type="PROSITE" id="PS51186">
    <property type="entry name" value="GNAT"/>
    <property type="match status" value="1"/>
</dbReference>
<dbReference type="EMBL" id="MPTC01000009">
    <property type="protein sequence ID" value="OMD40735.1"/>
    <property type="molecule type" value="Genomic_DNA"/>
</dbReference>
<evidence type="ECO:0000259" key="1">
    <source>
        <dbReference type="PROSITE" id="PS51186"/>
    </source>
</evidence>
<feature type="domain" description="N-acetyltransferase" evidence="1">
    <location>
        <begin position="21"/>
        <end position="181"/>
    </location>
</feature>
<accession>A0A1R0Y076</accession>
<dbReference type="OrthoDB" id="452315at2"/>
<dbReference type="Pfam" id="PF13302">
    <property type="entry name" value="Acetyltransf_3"/>
    <property type="match status" value="1"/>
</dbReference>
<dbReference type="SUPFAM" id="SSF55729">
    <property type="entry name" value="Acyl-CoA N-acyltransferases (Nat)"/>
    <property type="match status" value="1"/>
</dbReference>
<dbReference type="PANTHER" id="PTHR43792">
    <property type="entry name" value="GNAT FAMILY, PUTATIVE (AFU_ORTHOLOGUE AFUA_3G00765)-RELATED-RELATED"/>
    <property type="match status" value="1"/>
</dbReference>
<name>A0A1R0Y076_9BACL</name>
<protein>
    <submittedName>
        <fullName evidence="2">N-acetyltransferase</fullName>
    </submittedName>
</protein>
<dbReference type="CDD" id="cd04301">
    <property type="entry name" value="NAT_SF"/>
    <property type="match status" value="1"/>
</dbReference>
<dbReference type="PANTHER" id="PTHR43792:SF13">
    <property type="entry name" value="ACETYLTRANSFERASE"/>
    <property type="match status" value="1"/>
</dbReference>
<organism evidence="2 3">
    <name type="scientific">Paenibacillus odorifer</name>
    <dbReference type="NCBI Taxonomy" id="189426"/>
    <lineage>
        <taxon>Bacteria</taxon>
        <taxon>Bacillati</taxon>
        <taxon>Bacillota</taxon>
        <taxon>Bacilli</taxon>
        <taxon>Bacillales</taxon>
        <taxon>Paenibacillaceae</taxon>
        <taxon>Paenibacillus</taxon>
    </lineage>
</organism>
<evidence type="ECO:0000313" key="3">
    <source>
        <dbReference type="Proteomes" id="UP000187439"/>
    </source>
</evidence>
<dbReference type="Gene3D" id="3.40.630.30">
    <property type="match status" value="1"/>
</dbReference>
<dbReference type="InterPro" id="IPR000182">
    <property type="entry name" value="GNAT_dom"/>
</dbReference>
<dbReference type="AlphaFoldDB" id="A0A1R0Y076"/>
<comment type="caution">
    <text evidence="2">The sequence shown here is derived from an EMBL/GenBank/DDBJ whole genome shotgun (WGS) entry which is preliminary data.</text>
</comment>